<evidence type="ECO:0000259" key="5">
    <source>
        <dbReference type="Pfam" id="PF07992"/>
    </source>
</evidence>
<dbReference type="AlphaFoldDB" id="A0A9N9U7T2"/>
<reference evidence="7" key="1">
    <citation type="submission" date="2019-06" db="EMBL/GenBank/DDBJ databases">
        <authorList>
            <person name="Broberg M."/>
        </authorList>
    </citation>
    <scope>NUCLEOTIDE SEQUENCE [LARGE SCALE GENOMIC DNA]</scope>
</reference>
<dbReference type="OrthoDB" id="4570620at2759"/>
<dbReference type="SUPFAM" id="SSF51905">
    <property type="entry name" value="FAD/NAD(P)-binding domain"/>
    <property type="match status" value="1"/>
</dbReference>
<name>A0A9N9U7T2_9HYPO</name>
<dbReference type="GO" id="GO:0097237">
    <property type="term" value="P:cellular response to toxic substance"/>
    <property type="evidence" value="ECO:0007669"/>
    <property type="project" value="UniProtKB-ARBA"/>
</dbReference>
<organism evidence="6 7">
    <name type="scientific">Clonostachys byssicola</name>
    <dbReference type="NCBI Taxonomy" id="160290"/>
    <lineage>
        <taxon>Eukaryota</taxon>
        <taxon>Fungi</taxon>
        <taxon>Dikarya</taxon>
        <taxon>Ascomycota</taxon>
        <taxon>Pezizomycotina</taxon>
        <taxon>Sordariomycetes</taxon>
        <taxon>Hypocreomycetidae</taxon>
        <taxon>Hypocreales</taxon>
        <taxon>Bionectriaceae</taxon>
        <taxon>Clonostachys</taxon>
    </lineage>
</organism>
<feature type="signal peptide" evidence="4">
    <location>
        <begin position="1"/>
        <end position="19"/>
    </location>
</feature>
<reference evidence="6 7" key="2">
    <citation type="submission" date="2021-10" db="EMBL/GenBank/DDBJ databases">
        <authorList>
            <person name="Piombo E."/>
        </authorList>
    </citation>
    <scope>NUCLEOTIDE SEQUENCE [LARGE SCALE GENOMIC DNA]</scope>
</reference>
<keyword evidence="3" id="KW-0560">Oxidoreductase</keyword>
<keyword evidence="7" id="KW-1185">Reference proteome</keyword>
<feature type="domain" description="FAD/NAD(P)-binding" evidence="5">
    <location>
        <begin position="35"/>
        <end position="161"/>
    </location>
</feature>
<evidence type="ECO:0000256" key="4">
    <source>
        <dbReference type="SAM" id="SignalP"/>
    </source>
</evidence>
<keyword evidence="4" id="KW-0732">Signal</keyword>
<dbReference type="Proteomes" id="UP000754883">
    <property type="component" value="Unassembled WGS sequence"/>
</dbReference>
<comment type="similarity">
    <text evidence="1">Belongs to the class-II pyridine nucleotide-disulfide oxidoreductase family.</text>
</comment>
<dbReference type="Pfam" id="PF07992">
    <property type="entry name" value="Pyr_redox_2"/>
    <property type="match status" value="1"/>
</dbReference>
<dbReference type="Gene3D" id="3.50.50.60">
    <property type="entry name" value="FAD/NAD(P)-binding domain"/>
    <property type="match status" value="2"/>
</dbReference>
<feature type="chain" id="PRO_5040260689" description="FAD/NAD(P)-binding domain-containing protein" evidence="4">
    <location>
        <begin position="20"/>
        <end position="398"/>
    </location>
</feature>
<proteinExistence type="inferred from homology"/>
<keyword evidence="2" id="KW-0285">Flavoprotein</keyword>
<dbReference type="PRINTS" id="PR00368">
    <property type="entry name" value="FADPNR"/>
</dbReference>
<evidence type="ECO:0000313" key="6">
    <source>
        <dbReference type="EMBL" id="CAG9977954.1"/>
    </source>
</evidence>
<dbReference type="EMBL" id="CABFNO020001298">
    <property type="protein sequence ID" value="CAG9977954.1"/>
    <property type="molecule type" value="Genomic_DNA"/>
</dbReference>
<dbReference type="PANTHER" id="PTHR48105">
    <property type="entry name" value="THIOREDOXIN REDUCTASE 1-RELATED-RELATED"/>
    <property type="match status" value="1"/>
</dbReference>
<evidence type="ECO:0000256" key="1">
    <source>
        <dbReference type="ARBA" id="ARBA00009333"/>
    </source>
</evidence>
<comment type="caution">
    <text evidence="6">The sequence shown here is derived from an EMBL/GenBank/DDBJ whole genome shotgun (WGS) entry which is preliminary data.</text>
</comment>
<accession>A0A9N9U7T2</accession>
<dbReference type="GO" id="GO:0016491">
    <property type="term" value="F:oxidoreductase activity"/>
    <property type="evidence" value="ECO:0007669"/>
    <property type="project" value="UniProtKB-KW"/>
</dbReference>
<evidence type="ECO:0000256" key="3">
    <source>
        <dbReference type="ARBA" id="ARBA00023002"/>
    </source>
</evidence>
<dbReference type="InterPro" id="IPR050097">
    <property type="entry name" value="Ferredoxin-NADP_redctase_2"/>
</dbReference>
<dbReference type="PRINTS" id="PR00469">
    <property type="entry name" value="PNDRDTASEII"/>
</dbReference>
<dbReference type="InterPro" id="IPR023753">
    <property type="entry name" value="FAD/NAD-binding_dom"/>
</dbReference>
<evidence type="ECO:0000313" key="7">
    <source>
        <dbReference type="Proteomes" id="UP000754883"/>
    </source>
</evidence>
<sequence>MLAKLIAAALTLGVSHVLGAAVSMRQTTDASGCDYDAIVVGGGPSGLSALSGLARVRRNVLLIDSGVYRNGPTRHLHDLIGLDGITPAYYRWLAREQLSHYDTVSWTNGTVTKIEPQANNTFFRVTTDGKQLTARKIVLATGLRDVLPATPGVRENWGNGIYWCPWCDGKEHADQGLGLLAPMGKVPAMVREMATLNQDIVAFVNGTNVPDIAAVADEDFGPGWETYLELRKIKIYNETIESIERLRTATAGDASLPTYPEYDLFRVHLAGGEVVERGAFFAKFTDELASSVGPDMGVRLDGGRLVADYAKGLITNVPGVYAVGDANTDMATNIPHALFSGKRAAIYLHVQLERETANAQIAAYKQERDTIEEEDVRALWERMNGEPGDVLYAGEYRE</sequence>
<protein>
    <recommendedName>
        <fullName evidence="5">FAD/NAD(P)-binding domain-containing protein</fullName>
    </recommendedName>
</protein>
<gene>
    <name evidence="6" type="ORF">CBYS24578_00008990</name>
</gene>
<dbReference type="InterPro" id="IPR036188">
    <property type="entry name" value="FAD/NAD-bd_sf"/>
</dbReference>
<evidence type="ECO:0000256" key="2">
    <source>
        <dbReference type="ARBA" id="ARBA00022630"/>
    </source>
</evidence>